<dbReference type="AlphaFoldDB" id="A0A5C3PMY4"/>
<protein>
    <submittedName>
        <fullName evidence="2">Uncharacterized protein</fullName>
    </submittedName>
</protein>
<proteinExistence type="predicted"/>
<reference evidence="2 3" key="1">
    <citation type="journal article" date="2019" name="Nat. Ecol. Evol.">
        <title>Megaphylogeny resolves global patterns of mushroom evolution.</title>
        <authorList>
            <person name="Varga T."/>
            <person name="Krizsan K."/>
            <person name="Foldi C."/>
            <person name="Dima B."/>
            <person name="Sanchez-Garcia M."/>
            <person name="Sanchez-Ramirez S."/>
            <person name="Szollosi G.J."/>
            <person name="Szarkandi J.G."/>
            <person name="Papp V."/>
            <person name="Albert L."/>
            <person name="Andreopoulos W."/>
            <person name="Angelini C."/>
            <person name="Antonin V."/>
            <person name="Barry K.W."/>
            <person name="Bougher N.L."/>
            <person name="Buchanan P."/>
            <person name="Buyck B."/>
            <person name="Bense V."/>
            <person name="Catcheside P."/>
            <person name="Chovatia M."/>
            <person name="Cooper J."/>
            <person name="Damon W."/>
            <person name="Desjardin D."/>
            <person name="Finy P."/>
            <person name="Geml J."/>
            <person name="Haridas S."/>
            <person name="Hughes K."/>
            <person name="Justo A."/>
            <person name="Karasinski D."/>
            <person name="Kautmanova I."/>
            <person name="Kiss B."/>
            <person name="Kocsube S."/>
            <person name="Kotiranta H."/>
            <person name="LaButti K.M."/>
            <person name="Lechner B.E."/>
            <person name="Liimatainen K."/>
            <person name="Lipzen A."/>
            <person name="Lukacs Z."/>
            <person name="Mihaltcheva S."/>
            <person name="Morgado L.N."/>
            <person name="Niskanen T."/>
            <person name="Noordeloos M.E."/>
            <person name="Ohm R.A."/>
            <person name="Ortiz-Santana B."/>
            <person name="Ovrebo C."/>
            <person name="Racz N."/>
            <person name="Riley R."/>
            <person name="Savchenko A."/>
            <person name="Shiryaev A."/>
            <person name="Soop K."/>
            <person name="Spirin V."/>
            <person name="Szebenyi C."/>
            <person name="Tomsovsky M."/>
            <person name="Tulloss R.E."/>
            <person name="Uehling J."/>
            <person name="Grigoriev I.V."/>
            <person name="Vagvolgyi C."/>
            <person name="Papp T."/>
            <person name="Martin F.M."/>
            <person name="Miettinen O."/>
            <person name="Hibbett D.S."/>
            <person name="Nagy L.G."/>
        </authorList>
    </citation>
    <scope>NUCLEOTIDE SEQUENCE [LARGE SCALE GENOMIC DNA]</scope>
    <source>
        <strain evidence="2 3">HHB13444</strain>
    </source>
</reference>
<gene>
    <name evidence="2" type="ORF">K466DRAFT_583156</name>
</gene>
<dbReference type="InParanoid" id="A0A5C3PMY4"/>
<dbReference type="Proteomes" id="UP000308197">
    <property type="component" value="Unassembled WGS sequence"/>
</dbReference>
<sequence length="96" mass="10029">MAGNLVRTLQLQSPPADLNELNGLVSITNTSPYSVSPKTHDYARVARAAAPRPPSPSIHISPRPAACHLPTSAPSSSALHISVLSSTRDTVPALAR</sequence>
<evidence type="ECO:0000313" key="3">
    <source>
        <dbReference type="Proteomes" id="UP000308197"/>
    </source>
</evidence>
<evidence type="ECO:0000313" key="2">
    <source>
        <dbReference type="EMBL" id="TFK91085.1"/>
    </source>
</evidence>
<keyword evidence="3" id="KW-1185">Reference proteome</keyword>
<organism evidence="2 3">
    <name type="scientific">Polyporus arcularius HHB13444</name>
    <dbReference type="NCBI Taxonomy" id="1314778"/>
    <lineage>
        <taxon>Eukaryota</taxon>
        <taxon>Fungi</taxon>
        <taxon>Dikarya</taxon>
        <taxon>Basidiomycota</taxon>
        <taxon>Agaricomycotina</taxon>
        <taxon>Agaricomycetes</taxon>
        <taxon>Polyporales</taxon>
        <taxon>Polyporaceae</taxon>
        <taxon>Polyporus</taxon>
    </lineage>
</organism>
<accession>A0A5C3PMY4</accession>
<evidence type="ECO:0000256" key="1">
    <source>
        <dbReference type="SAM" id="MobiDB-lite"/>
    </source>
</evidence>
<name>A0A5C3PMY4_9APHY</name>
<dbReference type="EMBL" id="ML211029">
    <property type="protein sequence ID" value="TFK91085.1"/>
    <property type="molecule type" value="Genomic_DNA"/>
</dbReference>
<feature type="compositionally biased region" description="Low complexity" evidence="1">
    <location>
        <begin position="57"/>
        <end position="66"/>
    </location>
</feature>
<feature type="region of interest" description="Disordered" evidence="1">
    <location>
        <begin position="48"/>
        <end position="72"/>
    </location>
</feature>